<dbReference type="InterPro" id="IPR048287">
    <property type="entry name" value="TSPN-like_N"/>
</dbReference>
<dbReference type="Gene3D" id="1.10.1280.10">
    <property type="entry name" value="Di-copper center containing domain from catechol oxidase"/>
    <property type="match status" value="1"/>
</dbReference>
<feature type="domain" description="VWFC" evidence="10">
    <location>
        <begin position="2141"/>
        <end position="2198"/>
    </location>
</feature>
<feature type="domain" description="VWFC" evidence="10">
    <location>
        <begin position="1193"/>
        <end position="1250"/>
    </location>
</feature>
<dbReference type="InterPro" id="IPR014853">
    <property type="entry name" value="VWF/SSPO/ZAN-like_Cys-rich_dom"/>
</dbReference>
<dbReference type="SMART" id="SM00832">
    <property type="entry name" value="C8"/>
    <property type="match status" value="1"/>
</dbReference>
<evidence type="ECO:0000256" key="5">
    <source>
        <dbReference type="ARBA" id="ARBA00023157"/>
    </source>
</evidence>
<keyword evidence="4" id="KW-0677">Repeat</keyword>
<dbReference type="InterPro" id="IPR001846">
    <property type="entry name" value="VWF_type-D"/>
</dbReference>
<dbReference type="SMART" id="SM00214">
    <property type="entry name" value="VWC"/>
    <property type="match status" value="33"/>
</dbReference>
<dbReference type="InterPro" id="IPR036880">
    <property type="entry name" value="Kunitz_BPTI_sf"/>
</dbReference>
<dbReference type="InterPro" id="IPR002223">
    <property type="entry name" value="Kunitz_BPTI"/>
</dbReference>
<dbReference type="InterPro" id="IPR036084">
    <property type="entry name" value="Ser_inhib-like_sf"/>
</dbReference>
<feature type="domain" description="VWFC" evidence="10">
    <location>
        <begin position="1308"/>
        <end position="1365"/>
    </location>
</feature>
<proteinExistence type="predicted"/>
<dbReference type="InterPro" id="IPR000742">
    <property type="entry name" value="EGF"/>
</dbReference>
<sequence>MALAHTVGLIVSLLVSTAVSTGRQSVNQDAFGINMLQVFQSREAIKGVSNTSGSHIGTTSYRVRPSVPTLTLPNGAVQELSNHDSTALSLVIIAKQVYESAGTLLTISTSDNSPLLMLSSNLRTGILRLKYRTLNGNALREVLTSSPFIETDLQEWAQVGIVLLGTRMKIYEGCKRMREVVLDEGAINLSLPEEPIVYVLQGLKGKNKFSGWIEDFWLYPSELTQMPWTCPITEEAPSHEPNVAPSGTLSDAQTDVQVDTHHDTSLNTPSTSHTNPTANATTSTTLNTSSDTAANVLSDEAPMESPALSVDKETPVYPPQAAYDQLIQGLQDARAAQTAAEPGILDQDLSLSVLTLQEERILELERIVEEMSSMMGMLKSQVSSMEIRLAKREMCECRQMSCIYDNQEYQEGQAWQPDPCTVCYCQQGQPLCSFQNDRPECQNPCTSNPCMNSGTCLSLPGNGNYSCLCPPGCGGDHCQHMKNVCASPPKTDGCEQRGVMYYFDMFAQRCEINYAGCLVDGNSFATQQACEDHCMVGACCYRTYMRGSAGQEYLDFTQLLPGHNCETLAMGQCRQLNIFTPSANQRHEVTGFHPGRLCDEVSCDLPDGCVFMDSTYAIGQSFRTHCQECRCMPEGRLNCRCVEMTVRKELRDMTRDELDRFQAAVQQLRSSDLGNPWEQARDTYMRHVMEANNIPAYLIWHRVFLRQMERRLQEIDCSIALPYYDFTTDVSDLSRAIIWQPNYFGGDGRGSCVEDHPFRGGSPWEPCLIRKFIYSMRLPSKIDIAIAMASNDFDTFSMCMQTIMGHVFNYIGGHVASSGAPYDPVFYALQSYVDMIFWRWQQKVGNDGNFPTAMLDVPLVPFNTRPRDLLRSESQLCVTYVLPTEGSPCNHTFSVFGSDGYDSEGYDRSGFNRQGFDRAGYNVEGYNIYREYDERGLYTYGPERRYDYEGYDRSGHDQFGFNKYGFDRDGFNRDGFNIFGYNIYGYDRYGYNEKGYSAQGYDRNGYSNSGSRDTTGRYNANGYDQYCLDRNGLNAQGYDAFGFNMQGMDSFNCNLFYDGPFVLVISAQLDELLFQQTKQFLMGVTHTCPHPGQLPLMWFEQTWSLQQKPLSGGRTQLTSFPSSVTSNRFCFDVETFLASCVCDTSNVVCPVNPCDTLCSSHPNAVCFYNFCGTCLATWYENGQEVNCGQSLREDCLNGTTTHADGSTWQPDPCTTCMCNSGSVNCRLDPCPVLRCQYPATVPGQCCPACDDCLIRGVFIHNGGRVFDPDPCLICTCRNGNRDCQPVPCSAPRCTHPIQLAEECCPTCDGCLYEGDQLYNGQSFQLDVCTICSCLQGSVVCSAVECPDLTCQPQATLEGECCPRCTDEGGCVYEDVAFNSGDFFTPMANPCLRCSCLDSKVRCNPIACTRPPCDNPILLLGACCPECTDKCVYNGIQYNNEERWISDDQCQQCICQERVVTCRDLQPCLATCQHGYTPPSQCCPLCTDCFYDERRRPNGEIFTSEDQCSRCLCSFGTVTCEKLPCEPLPCQLSEEIPGECCPVCRGCIDDTGERHDHQSHWTPVRNVCQDCLCLEGQITCETIQCQTQCSHAIIRPEYCCPICDGCFYEGQEYNNGDLIMTSDPCRQCTCDMGSVSCSYTACDPISCPRPFTPPGQCCPVCQDCEFEGQVYENGQEFYSTVDPCQRCNCQRGEVVCQSIASTCSTPCSHPSRLADQCCPVCDDCEFDRRIIPNGSRFRHPEDHCQVCTCTDGSMFCEPEPCNPVSCRNPVMLPGQCCFQCETCIARDGREYEDGEQWISSEDKCYTCTCRDRQVSCERLACPELECSNPGRAQDACCPECQGCEYDRRYFRNGQEFLNPLNQCEHCQCLNGNINCESIDCPPLPCPNPVTLSGECCPVCLDCEHRGNTYRDGESFKDPSNECVDCLCQQGRVQCDYVNCSPVSCDYPITRDCCQSCDGCLYGSLELQNGEVFKDPNNPCIECTCQGGNVQCNMRECPPLPENCEQFYTPEGECCPICIAITEKPCIYGDVEYQSGESFRNPINPCEECLCKDKKVTCQRLECPAPGRCQHPYDGDCCPVCEDCTYLGLHYSNGATFADPEEECGQCHCEDGNVRCEPLPCTPVFCEKKYIPEGGCCEVCPEADCEIDGQIYLHGESFQNPRDPCQQCECNNGVPRCAPIPCDPIECPHPIREQCCPTCNGCTYNGVEYRTGETFEDPEVACQQCQCQYGFVECAAQPCQQPLCKFPVKPSGECCPVCDDCSYLGRFYRNRETFPDPEDQCQECICVDGDVTCQPLRCQEVSCPNPRQDECGCPVCDGCIVDGVEYMDGSQFPDSNDPCRGCTCRRGHVECQHHECPPPRCLNPITQPDYCCSVCDGCFYDNNPYDNGQSFQDTVDTCRICTCLNGNVNCAPAPCQPVSCTHGMPDQCLCPSCDGCMYEDVMVRNGEIFMDPSNMCRDCYCQNGSVVCTLRSCPPVQCANPLRNPGDCCDTCPQQECRRPEDLDPCQDCECVNGEWECTYRPCPNVTCPHAGQGQCCPECNGCTFGGKPWGNGDNFPDPVDTCRTCQCSNGFVTCQDPVCPPVECTNAIIPAGKCCPVCTGQCTVNGITYDNGQTYTPLIDPCQRCTCRNTQVFCAAIECSRLCAHPVQREGQCCPICDGCLFEGVEYTNNAVFIHPNYVCQSCTCQNGNVECSDIQCRPTSCPAPITPPGQCCAQCQECEYEGRVYLDGDTWMSSTDRCQQCECKGNRVECSPVPCPNSDCTHPVQGSCCPICDGCLFEESIYNNGQSFRPDNCRECNCFNGNVLCVSQECPELSCQSRVRDPGQCCERCQGCMYEGFEYGSGESWVSPLNPCLNCQCQEGITLCTEIRCLTPDFCTNPISRPDQCCPTCPGCMYNGVNYEDGQRFRPYNDPCELCFCERGSLVCLRETCQALLDCPPTMVQPAQPGECCPTCVGALTSSCTLDNVGTIMRPYGDPCLTCECKNISQWECVSDMCPMLMCPRSEQETTPGQCCPRCQRCHLETGEVYFDGQTWNQDDNMCITCTCSGGAVDCELERCESIVCQEGQELYKPSDQCCYSCRETQQPCFYSGRQYQDNEQWQRDECTSCVCLAGQVQCQTSRCPPLTCQADEVPALEPGHCCPKCLSRPATCIAFGDPHYRTFDGRLIHFQGTCKYIMTMDCKNQDFIVEVKNDDRNAAGRVSWTQEVTIIIQGEQVDLGQNGMVKVNGIAVKPPFLQEPYLFVEQRGSSYYVNTNVGLQVLWDGSSYVEVSVPGSYARETCGLCGNFNTYPQDDLKMRNGQMASSEAGFGNSWKVEGFNGDGCEAKDVQPCDEASYLARKLANAKCSVLKTQRFSPCHDLVSPEPYFASCVYDMCACGSNDACLCDALAAYAAECRQAGLTLSWRSDALCAINCPENRGFMFDECGPACPRTCANKDIPMGVLEEHCIRPCVPGCNCAANMVMHDGECVLPRDCPEDYTVNATIVESPGNN</sequence>
<dbReference type="GO" id="GO:0005576">
    <property type="term" value="C:extracellular region"/>
    <property type="evidence" value="ECO:0007669"/>
    <property type="project" value="UniProtKB-SubCell"/>
</dbReference>
<feature type="domain" description="VWFC" evidence="10">
    <location>
        <begin position="1661"/>
        <end position="1721"/>
    </location>
</feature>
<feature type="signal peptide" evidence="8">
    <location>
        <begin position="1"/>
        <end position="20"/>
    </location>
</feature>
<dbReference type="Gene3D" id="6.20.200.20">
    <property type="match status" value="24"/>
</dbReference>
<feature type="domain" description="VWFC" evidence="10">
    <location>
        <begin position="2773"/>
        <end position="2830"/>
    </location>
</feature>
<dbReference type="OrthoDB" id="6132182at2759"/>
<dbReference type="Pfam" id="PF00094">
    <property type="entry name" value="VWD"/>
    <property type="match status" value="1"/>
</dbReference>
<feature type="domain" description="VWFC" evidence="10">
    <location>
        <begin position="1956"/>
        <end position="2017"/>
    </location>
</feature>
<feature type="domain" description="VWFC" evidence="10">
    <location>
        <begin position="2198"/>
        <end position="2257"/>
    </location>
</feature>
<dbReference type="GeneID" id="110983439"/>
<comment type="caution">
    <text evidence="6">Lacks conserved residue(s) required for the propagation of feature annotation.</text>
</comment>
<feature type="domain" description="VWFC" evidence="10">
    <location>
        <begin position="400"/>
        <end position="468"/>
    </location>
</feature>
<evidence type="ECO:0000313" key="13">
    <source>
        <dbReference type="Proteomes" id="UP000694845"/>
    </source>
</evidence>
<dbReference type="SMART" id="SM00131">
    <property type="entry name" value="KU"/>
    <property type="match status" value="1"/>
</dbReference>
<feature type="domain" description="VWFC" evidence="10">
    <location>
        <begin position="1544"/>
        <end position="1603"/>
    </location>
</feature>
<evidence type="ECO:0000256" key="2">
    <source>
        <dbReference type="ARBA" id="ARBA00022525"/>
    </source>
</evidence>
<keyword evidence="6" id="KW-0245">EGF-like domain</keyword>
<evidence type="ECO:0000256" key="3">
    <source>
        <dbReference type="ARBA" id="ARBA00022729"/>
    </source>
</evidence>
<dbReference type="SUPFAM" id="SSF57567">
    <property type="entry name" value="Serine protease inhibitors"/>
    <property type="match status" value="1"/>
</dbReference>
<dbReference type="SMART" id="SM00210">
    <property type="entry name" value="TSPN"/>
    <property type="match status" value="1"/>
</dbReference>
<feature type="domain" description="EGF-like" evidence="9">
    <location>
        <begin position="442"/>
        <end position="479"/>
    </location>
</feature>
<keyword evidence="13" id="KW-1185">Reference proteome</keyword>
<dbReference type="SMART" id="SM00216">
    <property type="entry name" value="VWD"/>
    <property type="match status" value="1"/>
</dbReference>
<feature type="domain" description="VWFC" evidence="10">
    <location>
        <begin position="2657"/>
        <end position="2716"/>
    </location>
</feature>
<dbReference type="PROSITE" id="PS00022">
    <property type="entry name" value="EGF_1"/>
    <property type="match status" value="1"/>
</dbReference>
<feature type="domain" description="VWFC" evidence="10">
    <location>
        <begin position="3083"/>
        <end position="3143"/>
    </location>
</feature>
<feature type="domain" description="VWFC" evidence="10">
    <location>
        <begin position="2315"/>
        <end position="2374"/>
    </location>
</feature>
<dbReference type="Pfam" id="PF00264">
    <property type="entry name" value="Tyrosinase"/>
    <property type="match status" value="1"/>
</dbReference>
<feature type="domain" description="VWFC" evidence="10">
    <location>
        <begin position="2539"/>
        <end position="2598"/>
    </location>
</feature>
<dbReference type="Pfam" id="PF00093">
    <property type="entry name" value="VWC"/>
    <property type="match status" value="13"/>
</dbReference>
<dbReference type="Pfam" id="PF23334">
    <property type="entry name" value="VWC2L_2nd"/>
    <property type="match status" value="10"/>
</dbReference>
<dbReference type="SUPFAM" id="SSF57362">
    <property type="entry name" value="BPTI-like"/>
    <property type="match status" value="1"/>
</dbReference>
<name>A0A8B7YYH0_ACAPL</name>
<feature type="disulfide bond" evidence="6">
    <location>
        <begin position="469"/>
        <end position="478"/>
    </location>
</feature>
<feature type="disulfide bond" evidence="6">
    <location>
        <begin position="450"/>
        <end position="467"/>
    </location>
</feature>
<feature type="domain" description="VWFC" evidence="10">
    <location>
        <begin position="1486"/>
        <end position="1544"/>
    </location>
</feature>
<keyword evidence="2" id="KW-0964">Secreted</keyword>
<feature type="domain" description="VWFC" evidence="10">
    <location>
        <begin position="1840"/>
        <end position="1899"/>
    </location>
</feature>
<dbReference type="Gene3D" id="2.60.120.200">
    <property type="match status" value="1"/>
</dbReference>
<feature type="domain" description="VWFC" evidence="10">
    <location>
        <begin position="1250"/>
        <end position="1308"/>
    </location>
</feature>
<dbReference type="GO" id="GO:0030513">
    <property type="term" value="P:positive regulation of BMP signaling pathway"/>
    <property type="evidence" value="ECO:0007669"/>
    <property type="project" value="TreeGrafter"/>
</dbReference>
<dbReference type="SUPFAM" id="SSF49899">
    <property type="entry name" value="Concanavalin A-like lectins/glucanases"/>
    <property type="match status" value="1"/>
</dbReference>
<feature type="domain" description="VWFC" evidence="10">
    <location>
        <begin position="2890"/>
        <end position="2953"/>
    </location>
</feature>
<evidence type="ECO:0000256" key="8">
    <source>
        <dbReference type="SAM" id="SignalP"/>
    </source>
</evidence>
<keyword evidence="5 6" id="KW-1015">Disulfide bond</keyword>
<dbReference type="SUPFAM" id="SSF57196">
    <property type="entry name" value="EGF/Laminin"/>
    <property type="match status" value="1"/>
</dbReference>
<feature type="domain" description="VWFC" evidence="10">
    <location>
        <begin position="2080"/>
        <end position="2139"/>
    </location>
</feature>
<dbReference type="PANTHER" id="PTHR46698:SF6">
    <property type="entry name" value="KIELIN_CHORDIN-LIKE PROTEIN"/>
    <property type="match status" value="1"/>
</dbReference>
<organism evidence="13 14">
    <name type="scientific">Acanthaster planci</name>
    <name type="common">Crown-of-thorns starfish</name>
    <dbReference type="NCBI Taxonomy" id="133434"/>
    <lineage>
        <taxon>Eukaryota</taxon>
        <taxon>Metazoa</taxon>
        <taxon>Echinodermata</taxon>
        <taxon>Eleutherozoa</taxon>
        <taxon>Asterozoa</taxon>
        <taxon>Asteroidea</taxon>
        <taxon>Valvatacea</taxon>
        <taxon>Valvatida</taxon>
        <taxon>Acanthasteridae</taxon>
        <taxon>Acanthaster</taxon>
    </lineage>
</organism>
<dbReference type="GO" id="GO:0016491">
    <property type="term" value="F:oxidoreductase activity"/>
    <property type="evidence" value="ECO:0007669"/>
    <property type="project" value="InterPro"/>
</dbReference>
<evidence type="ECO:0000259" key="11">
    <source>
        <dbReference type="PROSITE" id="PS50279"/>
    </source>
</evidence>
<dbReference type="InterPro" id="IPR052424">
    <property type="entry name" value="Kielin_Chordin-BMP_Reg"/>
</dbReference>
<evidence type="ECO:0000259" key="9">
    <source>
        <dbReference type="PROSITE" id="PS50026"/>
    </source>
</evidence>
<evidence type="ECO:0000256" key="7">
    <source>
        <dbReference type="SAM" id="MobiDB-lite"/>
    </source>
</evidence>
<gene>
    <name evidence="14" type="primary">LOC110983439</name>
</gene>
<dbReference type="KEGG" id="aplc:110983439"/>
<dbReference type="CDD" id="cd19941">
    <property type="entry name" value="TIL"/>
    <property type="match status" value="1"/>
</dbReference>
<evidence type="ECO:0000313" key="14">
    <source>
        <dbReference type="RefSeq" id="XP_022098388.1"/>
    </source>
</evidence>
<keyword evidence="3 8" id="KW-0732">Signal</keyword>
<dbReference type="InterPro" id="IPR008922">
    <property type="entry name" value="Di-copper_centre_dom_sf"/>
</dbReference>
<dbReference type="PROSITE" id="PS50026">
    <property type="entry name" value="EGF_3"/>
    <property type="match status" value="1"/>
</dbReference>
<feature type="domain" description="VWFC" evidence="10">
    <location>
        <begin position="2599"/>
        <end position="2657"/>
    </location>
</feature>
<feature type="domain" description="VWFC" evidence="10">
    <location>
        <begin position="1368"/>
        <end position="1427"/>
    </location>
</feature>
<feature type="domain" description="VWFC" evidence="10">
    <location>
        <begin position="1603"/>
        <end position="1661"/>
    </location>
</feature>
<dbReference type="RefSeq" id="XP_022098388.1">
    <property type="nucleotide sequence ID" value="XM_022242696.1"/>
</dbReference>
<feature type="domain" description="BPTI/Kunitz inhibitor" evidence="11">
    <location>
        <begin position="485"/>
        <end position="534"/>
    </location>
</feature>
<feature type="region of interest" description="Disordered" evidence="7">
    <location>
        <begin position="256"/>
        <end position="288"/>
    </location>
</feature>
<dbReference type="InterPro" id="IPR002227">
    <property type="entry name" value="Tyrosinase_Cu-bd"/>
</dbReference>
<dbReference type="PROSITE" id="PS51233">
    <property type="entry name" value="VWFD"/>
    <property type="match status" value="1"/>
</dbReference>
<dbReference type="PROSITE" id="PS50279">
    <property type="entry name" value="BPTI_KUNITZ_2"/>
    <property type="match status" value="1"/>
</dbReference>
<feature type="domain" description="VWFC" evidence="10">
    <location>
        <begin position="1780"/>
        <end position="1840"/>
    </location>
</feature>
<evidence type="ECO:0000256" key="4">
    <source>
        <dbReference type="ARBA" id="ARBA00022737"/>
    </source>
</evidence>
<dbReference type="Proteomes" id="UP000694845">
    <property type="component" value="Unplaced"/>
</dbReference>
<feature type="compositionally biased region" description="Low complexity" evidence="7">
    <location>
        <begin position="270"/>
        <end position="288"/>
    </location>
</feature>
<evidence type="ECO:0000259" key="10">
    <source>
        <dbReference type="PROSITE" id="PS50184"/>
    </source>
</evidence>
<feature type="domain" description="VWFC" evidence="10">
    <location>
        <begin position="1428"/>
        <end position="1486"/>
    </location>
</feature>
<feature type="domain" description="VWFC" evidence="10">
    <location>
        <begin position="2830"/>
        <end position="2890"/>
    </location>
</feature>
<accession>A0A8B7YYH0</accession>
<feature type="domain" description="VWFC" evidence="10">
    <location>
        <begin position="3016"/>
        <end position="3079"/>
    </location>
</feature>
<dbReference type="SMART" id="SM00215">
    <property type="entry name" value="VWC_out"/>
    <property type="match status" value="16"/>
</dbReference>
<dbReference type="SUPFAM" id="SSF57603">
    <property type="entry name" value="FnI-like domain"/>
    <property type="match status" value="31"/>
</dbReference>
<evidence type="ECO:0000256" key="1">
    <source>
        <dbReference type="ARBA" id="ARBA00004613"/>
    </source>
</evidence>
<dbReference type="PANTHER" id="PTHR46698">
    <property type="entry name" value="CROSSVEINLESS 2"/>
    <property type="match status" value="1"/>
</dbReference>
<reference evidence="14" key="1">
    <citation type="submission" date="2025-08" db="UniProtKB">
        <authorList>
            <consortium name="RefSeq"/>
        </authorList>
    </citation>
    <scope>IDENTIFICATION</scope>
</reference>
<evidence type="ECO:0000259" key="12">
    <source>
        <dbReference type="PROSITE" id="PS51233"/>
    </source>
</evidence>
<feature type="domain" description="VWFC" evidence="10">
    <location>
        <begin position="1721"/>
        <end position="1780"/>
    </location>
</feature>
<dbReference type="CDD" id="cd00109">
    <property type="entry name" value="Kunitz-type"/>
    <property type="match status" value="1"/>
</dbReference>
<feature type="domain" description="VWFC" evidence="10">
    <location>
        <begin position="2022"/>
        <end position="2080"/>
    </location>
</feature>
<dbReference type="InterPro" id="IPR013320">
    <property type="entry name" value="ConA-like_dom_sf"/>
</dbReference>
<protein>
    <submittedName>
        <fullName evidence="14">Kielin/chordin-like protein</fullName>
    </submittedName>
</protein>
<dbReference type="InterPro" id="IPR001007">
    <property type="entry name" value="VWF_dom"/>
</dbReference>
<dbReference type="PROSITE" id="PS01208">
    <property type="entry name" value="VWFC_1"/>
    <property type="match status" value="12"/>
</dbReference>
<feature type="domain" description="VWFD" evidence="12">
    <location>
        <begin position="3147"/>
        <end position="3322"/>
    </location>
</feature>
<dbReference type="Gene3D" id="2.10.70.10">
    <property type="entry name" value="Complement Module, domain 1"/>
    <property type="match status" value="9"/>
</dbReference>
<comment type="subcellular location">
    <subcellularLocation>
        <location evidence="1">Secreted</location>
    </subcellularLocation>
</comment>
<feature type="domain" description="VWFC" evidence="10">
    <location>
        <begin position="2432"/>
        <end position="2491"/>
    </location>
</feature>
<dbReference type="GO" id="GO:0004867">
    <property type="term" value="F:serine-type endopeptidase inhibitor activity"/>
    <property type="evidence" value="ECO:0007669"/>
    <property type="project" value="InterPro"/>
</dbReference>
<dbReference type="PROSITE" id="PS50184">
    <property type="entry name" value="VWFC_2"/>
    <property type="match status" value="30"/>
</dbReference>
<dbReference type="SUPFAM" id="SSF48056">
    <property type="entry name" value="Di-copper centre-containing domain"/>
    <property type="match status" value="1"/>
</dbReference>
<feature type="domain" description="VWFC" evidence="10">
    <location>
        <begin position="2257"/>
        <end position="2318"/>
    </location>
</feature>
<feature type="chain" id="PRO_5034810815" evidence="8">
    <location>
        <begin position="21"/>
        <end position="3489"/>
    </location>
</feature>
<dbReference type="OMA" id="YIMTMDC"/>
<feature type="domain" description="VWFC" evidence="10">
    <location>
        <begin position="2716"/>
        <end position="2773"/>
    </location>
</feature>
<evidence type="ECO:0000256" key="6">
    <source>
        <dbReference type="PROSITE-ProRule" id="PRU00076"/>
    </source>
</evidence>